<evidence type="ECO:0000313" key="2">
    <source>
        <dbReference type="Proteomes" id="UP000192596"/>
    </source>
</evidence>
<proteinExistence type="predicted"/>
<gene>
    <name evidence="1" type="ORF">B0A48_01420</name>
</gene>
<evidence type="ECO:0008006" key="3">
    <source>
        <dbReference type="Google" id="ProtNLM"/>
    </source>
</evidence>
<dbReference type="EMBL" id="NAJO01000002">
    <property type="protein sequence ID" value="OQO14542.1"/>
    <property type="molecule type" value="Genomic_DNA"/>
</dbReference>
<evidence type="ECO:0000313" key="1">
    <source>
        <dbReference type="EMBL" id="OQO14542.1"/>
    </source>
</evidence>
<organism evidence="1 2">
    <name type="scientific">Cryoendolithus antarcticus</name>
    <dbReference type="NCBI Taxonomy" id="1507870"/>
    <lineage>
        <taxon>Eukaryota</taxon>
        <taxon>Fungi</taxon>
        <taxon>Dikarya</taxon>
        <taxon>Ascomycota</taxon>
        <taxon>Pezizomycotina</taxon>
        <taxon>Dothideomycetes</taxon>
        <taxon>Dothideomycetidae</taxon>
        <taxon>Cladosporiales</taxon>
        <taxon>Cladosporiaceae</taxon>
        <taxon>Cryoendolithus</taxon>
    </lineage>
</organism>
<dbReference type="CDD" id="cd09917">
    <property type="entry name" value="F-box_SF"/>
    <property type="match status" value="1"/>
</dbReference>
<dbReference type="AlphaFoldDB" id="A0A1V8TTN8"/>
<comment type="caution">
    <text evidence="1">The sequence shown here is derived from an EMBL/GenBank/DDBJ whole genome shotgun (WGS) entry which is preliminary data.</text>
</comment>
<keyword evidence="2" id="KW-1185">Reference proteome</keyword>
<dbReference type="Proteomes" id="UP000192596">
    <property type="component" value="Unassembled WGS sequence"/>
</dbReference>
<accession>A0A1V8TTN8</accession>
<dbReference type="InParanoid" id="A0A1V8TTN8"/>
<dbReference type="STRING" id="1507870.A0A1V8TTN8"/>
<reference evidence="2" key="1">
    <citation type="submission" date="2017-03" db="EMBL/GenBank/DDBJ databases">
        <title>Genomes of endolithic fungi from Antarctica.</title>
        <authorList>
            <person name="Coleine C."/>
            <person name="Masonjones S."/>
            <person name="Stajich J.E."/>
        </authorList>
    </citation>
    <scope>NUCLEOTIDE SEQUENCE [LARGE SCALE GENOMIC DNA]</scope>
    <source>
        <strain evidence="2">CCFEE 5527</strain>
    </source>
</reference>
<dbReference type="InterPro" id="IPR036047">
    <property type="entry name" value="F-box-like_dom_sf"/>
</dbReference>
<protein>
    <recommendedName>
        <fullName evidence="3">F-box domain-containing protein</fullName>
    </recommendedName>
</protein>
<dbReference type="OrthoDB" id="3800738at2759"/>
<name>A0A1V8TTN8_9PEZI</name>
<dbReference type="SUPFAM" id="SSF81383">
    <property type="entry name" value="F-box domain"/>
    <property type="match status" value="1"/>
</dbReference>
<sequence length="294" mass="33182">MAKRAAMLVATREEQHHAVATFRDISRDSGPLELPPINPVLKWYSKFDRPANGLQTFTDEQWVQVTDSPSLHLVVMSPISRVVGIPELIENILLHATVADVLRSQRVSKTFQRIIQASPRLQEKLFFKAKPTHSNGTANETEINYLLLSALGAQYLDCIYTIHHLEPGAYNVLCHEFSVHFKCARDRHRTLNPGSWERMLLMQPPQHEEVSATGAVIEWRTEGNKTRGLHRYLNKKENPALLKALKKLVVEMRKQSRILRGVAYPNDLLEEATASGETDGEVDVALRLAASPDV</sequence>